<organism evidence="5 6">
    <name type="scientific">Defluviitoga tunisiensis</name>
    <dbReference type="NCBI Taxonomy" id="1006576"/>
    <lineage>
        <taxon>Bacteria</taxon>
        <taxon>Thermotogati</taxon>
        <taxon>Thermotogota</taxon>
        <taxon>Thermotogae</taxon>
        <taxon>Petrotogales</taxon>
        <taxon>Petrotogaceae</taxon>
        <taxon>Defluviitoga</taxon>
    </lineage>
</organism>
<dbReference type="CDD" id="cd03255">
    <property type="entry name" value="ABC_MJ0796_LolCDE_FtsE"/>
    <property type="match status" value="1"/>
</dbReference>
<dbReference type="Proteomes" id="UP000032809">
    <property type="component" value="Chromosome I"/>
</dbReference>
<dbReference type="PANTHER" id="PTHR24220:SF86">
    <property type="entry name" value="ABC TRANSPORTER ABCH.1"/>
    <property type="match status" value="1"/>
</dbReference>
<keyword evidence="2" id="KW-0547">Nucleotide-binding</keyword>
<dbReference type="PANTHER" id="PTHR24220">
    <property type="entry name" value="IMPORT ATP-BINDING PROTEIN"/>
    <property type="match status" value="1"/>
</dbReference>
<dbReference type="STRING" id="1006576.DTL3_0133"/>
<evidence type="ECO:0000256" key="3">
    <source>
        <dbReference type="ARBA" id="ARBA00022840"/>
    </source>
</evidence>
<dbReference type="AlphaFoldDB" id="A0A0C7P0A9"/>
<dbReference type="GO" id="GO:0098796">
    <property type="term" value="C:membrane protein complex"/>
    <property type="evidence" value="ECO:0007669"/>
    <property type="project" value="UniProtKB-ARBA"/>
</dbReference>
<dbReference type="KEGG" id="dtn:DTL3_0133"/>
<dbReference type="SUPFAM" id="SSF52540">
    <property type="entry name" value="P-loop containing nucleoside triphosphate hydrolases"/>
    <property type="match status" value="1"/>
</dbReference>
<keyword evidence="1" id="KW-0813">Transport</keyword>
<dbReference type="SMART" id="SM00382">
    <property type="entry name" value="AAA"/>
    <property type="match status" value="1"/>
</dbReference>
<dbReference type="GO" id="GO:0022857">
    <property type="term" value="F:transmembrane transporter activity"/>
    <property type="evidence" value="ECO:0007669"/>
    <property type="project" value="TreeGrafter"/>
</dbReference>
<dbReference type="InterPro" id="IPR015854">
    <property type="entry name" value="ABC_transpr_LolD-like"/>
</dbReference>
<evidence type="ECO:0000256" key="2">
    <source>
        <dbReference type="ARBA" id="ARBA00022741"/>
    </source>
</evidence>
<dbReference type="FunFam" id="3.40.50.300:FF:000032">
    <property type="entry name" value="Export ABC transporter ATP-binding protein"/>
    <property type="match status" value="1"/>
</dbReference>
<dbReference type="InterPro" id="IPR003439">
    <property type="entry name" value="ABC_transporter-like_ATP-bd"/>
</dbReference>
<keyword evidence="6" id="KW-1185">Reference proteome</keyword>
<evidence type="ECO:0000256" key="1">
    <source>
        <dbReference type="ARBA" id="ARBA00022448"/>
    </source>
</evidence>
<evidence type="ECO:0000313" key="5">
    <source>
        <dbReference type="EMBL" id="CEP77464.1"/>
    </source>
</evidence>
<dbReference type="Gene3D" id="3.40.50.300">
    <property type="entry name" value="P-loop containing nucleotide triphosphate hydrolases"/>
    <property type="match status" value="1"/>
</dbReference>
<dbReference type="PROSITE" id="PS00211">
    <property type="entry name" value="ABC_TRANSPORTER_1"/>
    <property type="match status" value="1"/>
</dbReference>
<evidence type="ECO:0000313" key="6">
    <source>
        <dbReference type="Proteomes" id="UP000032809"/>
    </source>
</evidence>
<feature type="domain" description="ABC transporter" evidence="4">
    <location>
        <begin position="6"/>
        <end position="233"/>
    </location>
</feature>
<dbReference type="OrthoDB" id="9810992at2"/>
<dbReference type="RefSeq" id="WP_045087081.1">
    <property type="nucleotide sequence ID" value="NZ_LN824141.1"/>
</dbReference>
<protein>
    <submittedName>
        <fullName evidence="5">ABC transporter ATP-binding protein</fullName>
    </submittedName>
</protein>
<dbReference type="EMBL" id="LN824141">
    <property type="protein sequence ID" value="CEP77464.1"/>
    <property type="molecule type" value="Genomic_DNA"/>
</dbReference>
<dbReference type="GO" id="GO:0005524">
    <property type="term" value="F:ATP binding"/>
    <property type="evidence" value="ECO:0007669"/>
    <property type="project" value="UniProtKB-KW"/>
</dbReference>
<dbReference type="GO" id="GO:0005886">
    <property type="term" value="C:plasma membrane"/>
    <property type="evidence" value="ECO:0007669"/>
    <property type="project" value="TreeGrafter"/>
</dbReference>
<gene>
    <name evidence="5" type="ORF">DTL3_0133</name>
</gene>
<dbReference type="Pfam" id="PF00005">
    <property type="entry name" value="ABC_tran"/>
    <property type="match status" value="1"/>
</dbReference>
<dbReference type="PATRIC" id="fig|1006576.9.peg.128"/>
<dbReference type="InterPro" id="IPR027417">
    <property type="entry name" value="P-loop_NTPase"/>
</dbReference>
<dbReference type="GO" id="GO:0016887">
    <property type="term" value="F:ATP hydrolysis activity"/>
    <property type="evidence" value="ECO:0007669"/>
    <property type="project" value="InterPro"/>
</dbReference>
<dbReference type="InterPro" id="IPR017911">
    <property type="entry name" value="MacB-like_ATP-bd"/>
</dbReference>
<accession>A0A0C7P0A9</accession>
<name>A0A0C7P0A9_DEFTU</name>
<keyword evidence="3 5" id="KW-0067">ATP-binding</keyword>
<dbReference type="PROSITE" id="PS50893">
    <property type="entry name" value="ABC_TRANSPORTER_2"/>
    <property type="match status" value="1"/>
</dbReference>
<dbReference type="HOGENOM" id="CLU_000604_1_22_0"/>
<dbReference type="InterPro" id="IPR003593">
    <property type="entry name" value="AAA+_ATPase"/>
</dbReference>
<sequence length="233" mass="25768">MPGTVLELRDVWKVYEMGEVKVEALKGISFNLEEGEYTIIIGPSGSGKSTLLQILGCLDLPTKGKVIIEGIEVSRMKGSQLAKIRNQKIGFIFQSFNLLPKYTALENVELPMLYAGVPAKKRRERAKELLEMVGLGNRLDHKPTQLSGGQQQRVAIARALANDPAIILADEPTGNLDTKSGEEVFRIFEELNEKGVTLAIVTHDMRWLDRGSKIIKLLDGKIEEIEVKAVGNT</sequence>
<dbReference type="InterPro" id="IPR017871">
    <property type="entry name" value="ABC_transporter-like_CS"/>
</dbReference>
<proteinExistence type="predicted"/>
<evidence type="ECO:0000259" key="4">
    <source>
        <dbReference type="PROSITE" id="PS50893"/>
    </source>
</evidence>
<reference evidence="6" key="1">
    <citation type="submission" date="2014-11" db="EMBL/GenBank/DDBJ databases">
        <authorList>
            <person name="Wibberg D."/>
        </authorList>
    </citation>
    <scope>NUCLEOTIDE SEQUENCE [LARGE SCALE GENOMIC DNA]</scope>
    <source>
        <strain evidence="6">L3</strain>
    </source>
</reference>